<dbReference type="Pfam" id="PF00583">
    <property type="entry name" value="Acetyltransf_1"/>
    <property type="match status" value="1"/>
</dbReference>
<dbReference type="CDD" id="cd04301">
    <property type="entry name" value="NAT_SF"/>
    <property type="match status" value="1"/>
</dbReference>
<keyword evidence="6" id="KW-1185">Reference proteome</keyword>
<evidence type="ECO:0000313" key="5">
    <source>
        <dbReference type="EMBL" id="MFC4859317.1"/>
    </source>
</evidence>
<evidence type="ECO:0000259" key="4">
    <source>
        <dbReference type="PROSITE" id="PS51186"/>
    </source>
</evidence>
<evidence type="ECO:0000313" key="6">
    <source>
        <dbReference type="Proteomes" id="UP001595859"/>
    </source>
</evidence>
<dbReference type="InterPro" id="IPR016181">
    <property type="entry name" value="Acyl_CoA_acyltransferase"/>
</dbReference>
<gene>
    <name evidence="5" type="ORF">ACFPCV_37975</name>
</gene>
<comment type="caution">
    <text evidence="5">The sequence shown here is derived from an EMBL/GenBank/DDBJ whole genome shotgun (WGS) entry which is preliminary data.</text>
</comment>
<dbReference type="InterPro" id="IPR050832">
    <property type="entry name" value="Bact_Acetyltransf"/>
</dbReference>
<keyword evidence="2 5" id="KW-0012">Acyltransferase</keyword>
<dbReference type="PANTHER" id="PTHR43877:SF1">
    <property type="entry name" value="ACETYLTRANSFERASE"/>
    <property type="match status" value="1"/>
</dbReference>
<feature type="region of interest" description="Disordered" evidence="3">
    <location>
        <begin position="130"/>
        <end position="152"/>
    </location>
</feature>
<dbReference type="Gene3D" id="3.40.630.30">
    <property type="match status" value="1"/>
</dbReference>
<dbReference type="InterPro" id="IPR000182">
    <property type="entry name" value="GNAT_dom"/>
</dbReference>
<dbReference type="GO" id="GO:0016746">
    <property type="term" value="F:acyltransferase activity"/>
    <property type="evidence" value="ECO:0007669"/>
    <property type="project" value="UniProtKB-KW"/>
</dbReference>
<dbReference type="RefSeq" id="WP_378062305.1">
    <property type="nucleotide sequence ID" value="NZ_JBHSIS010000028.1"/>
</dbReference>
<dbReference type="EC" id="2.3.-.-" evidence="5"/>
<evidence type="ECO:0000256" key="3">
    <source>
        <dbReference type="SAM" id="MobiDB-lite"/>
    </source>
</evidence>
<organism evidence="5 6">
    <name type="scientific">Actinophytocola glycyrrhizae</name>
    <dbReference type="NCBI Taxonomy" id="2044873"/>
    <lineage>
        <taxon>Bacteria</taxon>
        <taxon>Bacillati</taxon>
        <taxon>Actinomycetota</taxon>
        <taxon>Actinomycetes</taxon>
        <taxon>Pseudonocardiales</taxon>
        <taxon>Pseudonocardiaceae</taxon>
    </lineage>
</organism>
<keyword evidence="1 5" id="KW-0808">Transferase</keyword>
<evidence type="ECO:0000256" key="2">
    <source>
        <dbReference type="ARBA" id="ARBA00023315"/>
    </source>
</evidence>
<accession>A0ABV9SD97</accession>
<name>A0ABV9SD97_9PSEU</name>
<dbReference type="PANTHER" id="PTHR43877">
    <property type="entry name" value="AMINOALKYLPHOSPHONATE N-ACETYLTRANSFERASE-RELATED-RELATED"/>
    <property type="match status" value="1"/>
</dbReference>
<proteinExistence type="predicted"/>
<reference evidence="6" key="1">
    <citation type="journal article" date="2019" name="Int. J. Syst. Evol. Microbiol.">
        <title>The Global Catalogue of Microorganisms (GCM) 10K type strain sequencing project: providing services to taxonomists for standard genome sequencing and annotation.</title>
        <authorList>
            <consortium name="The Broad Institute Genomics Platform"/>
            <consortium name="The Broad Institute Genome Sequencing Center for Infectious Disease"/>
            <person name="Wu L."/>
            <person name="Ma J."/>
        </authorList>
    </citation>
    <scope>NUCLEOTIDE SEQUENCE [LARGE SCALE GENOMIC DNA]</scope>
    <source>
        <strain evidence="6">ZS-22-S1</strain>
    </source>
</reference>
<evidence type="ECO:0000256" key="1">
    <source>
        <dbReference type="ARBA" id="ARBA00022679"/>
    </source>
</evidence>
<sequence length="152" mass="15923">MRLRPARPGEAALLSALALRSKGHWGYDDAFLAACRDELTIAEGEVAARRTTVAELDGTVVGMYTLDGGPPAAELGQMFVDPGHIGRGVGRALWTHAVECARAAGIHTLTIDADPFAEAFYLAMGATRTGSVPSGSVPERELPRLTFSTSGG</sequence>
<dbReference type="SUPFAM" id="SSF55729">
    <property type="entry name" value="Acyl-CoA N-acyltransferases (Nat)"/>
    <property type="match status" value="1"/>
</dbReference>
<feature type="domain" description="N-acetyltransferase" evidence="4">
    <location>
        <begin position="1"/>
        <end position="143"/>
    </location>
</feature>
<dbReference type="Proteomes" id="UP001595859">
    <property type="component" value="Unassembled WGS sequence"/>
</dbReference>
<protein>
    <submittedName>
        <fullName evidence="5">GNAT family N-acetyltransferase</fullName>
        <ecNumber evidence="5">2.3.-.-</ecNumber>
    </submittedName>
</protein>
<dbReference type="PROSITE" id="PS51186">
    <property type="entry name" value="GNAT"/>
    <property type="match status" value="1"/>
</dbReference>
<dbReference type="EMBL" id="JBHSIS010000028">
    <property type="protein sequence ID" value="MFC4859317.1"/>
    <property type="molecule type" value="Genomic_DNA"/>
</dbReference>